<sequence>MAWISLIPLALISLWGLSLWRLLCSSSSSRSVFLSNGSGKRRNVLLVVAHPDDESMFFAPTILFLVSKGHNLHILCMSLGNADGMGNIRKEEFYRACAVLKVVPLEHIKVLDHPNLQDGFDKKWDHQLLAGLIEDQIKMRDIDSVITFDNFGVSGHPNHRDVHHGICKLLHGNSQRKIEAWELVSVNIFRKYSGPVDIWLSTLLSLSYDKQHICCLRNSNPRRSYDAMAQHESQWVWFRKLFILLSSYTYINMLRKVKI</sequence>
<dbReference type="UniPathway" id="UPA00196"/>
<dbReference type="GO" id="GO:0005783">
    <property type="term" value="C:endoplasmic reticulum"/>
    <property type="evidence" value="ECO:0007669"/>
    <property type="project" value="TreeGrafter"/>
</dbReference>
<dbReference type="Gene3D" id="3.40.50.10320">
    <property type="entry name" value="LmbE-like"/>
    <property type="match status" value="1"/>
</dbReference>
<dbReference type="STRING" id="4615.A0A199UV72"/>
<dbReference type="InterPro" id="IPR024078">
    <property type="entry name" value="LmbE-like_dom_sf"/>
</dbReference>
<reference evidence="4 5" key="1">
    <citation type="journal article" date="2016" name="DNA Res.">
        <title>The draft genome of MD-2 pineapple using hybrid error correction of long reads.</title>
        <authorList>
            <person name="Redwan R.M."/>
            <person name="Saidin A."/>
            <person name="Kumar S.V."/>
        </authorList>
    </citation>
    <scope>NUCLEOTIDE SEQUENCE [LARGE SCALE GENOMIC DNA]</scope>
    <source>
        <strain evidence="5">cv. MD2</strain>
        <tissue evidence="4">Leaf</tissue>
    </source>
</reference>
<feature type="signal peptide" evidence="3">
    <location>
        <begin position="1"/>
        <end position="25"/>
    </location>
</feature>
<dbReference type="GO" id="GO:0000225">
    <property type="term" value="F:N-acetylglucosaminylphosphatidylinositol deacetylase activity"/>
    <property type="evidence" value="ECO:0007669"/>
    <property type="project" value="UniProtKB-EC"/>
</dbReference>
<evidence type="ECO:0000256" key="1">
    <source>
        <dbReference type="ARBA" id="ARBA00006066"/>
    </source>
</evidence>
<proteinExistence type="inferred from homology"/>
<dbReference type="AlphaFoldDB" id="A0A199UV72"/>
<dbReference type="PANTHER" id="PTHR12993:SF11">
    <property type="entry name" value="N-ACETYLGLUCOSAMINYL-PHOSPHATIDYLINOSITOL DE-N-ACETYLASE"/>
    <property type="match status" value="1"/>
</dbReference>
<organism evidence="4 5">
    <name type="scientific">Ananas comosus</name>
    <name type="common">Pineapple</name>
    <name type="synonym">Ananas ananas</name>
    <dbReference type="NCBI Taxonomy" id="4615"/>
    <lineage>
        <taxon>Eukaryota</taxon>
        <taxon>Viridiplantae</taxon>
        <taxon>Streptophyta</taxon>
        <taxon>Embryophyta</taxon>
        <taxon>Tracheophyta</taxon>
        <taxon>Spermatophyta</taxon>
        <taxon>Magnoliopsida</taxon>
        <taxon>Liliopsida</taxon>
        <taxon>Poales</taxon>
        <taxon>Bromeliaceae</taxon>
        <taxon>Bromelioideae</taxon>
        <taxon>Ananas</taxon>
    </lineage>
</organism>
<dbReference type="Pfam" id="PF02585">
    <property type="entry name" value="PIG-L"/>
    <property type="match status" value="1"/>
</dbReference>
<comment type="similarity">
    <text evidence="1">Belongs to the PIGL family.</text>
</comment>
<evidence type="ECO:0000256" key="2">
    <source>
        <dbReference type="ARBA" id="ARBA00012176"/>
    </source>
</evidence>
<accession>A0A199UV72</accession>
<gene>
    <name evidence="4" type="ORF">ACMD2_08105</name>
</gene>
<evidence type="ECO:0000256" key="3">
    <source>
        <dbReference type="SAM" id="SignalP"/>
    </source>
</evidence>
<dbReference type="InterPro" id="IPR003737">
    <property type="entry name" value="GlcNAc_PI_deacetylase-related"/>
</dbReference>
<protein>
    <recommendedName>
        <fullName evidence="2">N-acetylglucosaminylphosphatidylinositol deacetylase</fullName>
        <ecNumber evidence="2">3.5.1.89</ecNumber>
    </recommendedName>
</protein>
<dbReference type="EC" id="3.5.1.89" evidence="2"/>
<dbReference type="Proteomes" id="UP000092600">
    <property type="component" value="Unassembled WGS sequence"/>
</dbReference>
<evidence type="ECO:0000313" key="4">
    <source>
        <dbReference type="EMBL" id="OAY68702.1"/>
    </source>
</evidence>
<comment type="caution">
    <text evidence="4">The sequence shown here is derived from an EMBL/GenBank/DDBJ whole genome shotgun (WGS) entry which is preliminary data.</text>
</comment>
<dbReference type="PANTHER" id="PTHR12993">
    <property type="entry name" value="N-ACETYLGLUCOSAMINYL-PHOSPHATIDYLINOSITOL DE-N-ACETYLASE-RELATED"/>
    <property type="match status" value="1"/>
</dbReference>
<keyword evidence="3" id="KW-0732">Signal</keyword>
<evidence type="ECO:0000313" key="5">
    <source>
        <dbReference type="Proteomes" id="UP000092600"/>
    </source>
</evidence>
<dbReference type="GO" id="GO:0006506">
    <property type="term" value="P:GPI anchor biosynthetic process"/>
    <property type="evidence" value="ECO:0007669"/>
    <property type="project" value="UniProtKB-UniPathway"/>
</dbReference>
<dbReference type="GO" id="GO:0016020">
    <property type="term" value="C:membrane"/>
    <property type="evidence" value="ECO:0007669"/>
    <property type="project" value="GOC"/>
</dbReference>
<dbReference type="EMBL" id="LSRQ01004788">
    <property type="protein sequence ID" value="OAY68702.1"/>
    <property type="molecule type" value="Genomic_DNA"/>
</dbReference>
<name>A0A199UV72_ANACO</name>
<feature type="chain" id="PRO_5008285471" description="N-acetylglucosaminylphosphatidylinositol deacetylase" evidence="3">
    <location>
        <begin position="26"/>
        <end position="259"/>
    </location>
</feature>
<dbReference type="SUPFAM" id="SSF102588">
    <property type="entry name" value="LmbE-like"/>
    <property type="match status" value="1"/>
</dbReference>